<accession>A0ABR3JPA3</accession>
<dbReference type="Proteomes" id="UP001556367">
    <property type="component" value="Unassembled WGS sequence"/>
</dbReference>
<evidence type="ECO:0000256" key="1">
    <source>
        <dbReference type="SAM" id="MobiDB-lite"/>
    </source>
</evidence>
<dbReference type="EMBL" id="JASNQZ010000005">
    <property type="protein sequence ID" value="KAL0957634.1"/>
    <property type="molecule type" value="Genomic_DNA"/>
</dbReference>
<name>A0ABR3JPA3_9AGAR</name>
<comment type="caution">
    <text evidence="3">The sequence shown here is derived from an EMBL/GenBank/DDBJ whole genome shotgun (WGS) entry which is preliminary data.</text>
</comment>
<sequence>MDAMDLKDIRDTSQGKRNEITAIWRLHGKKDPLAKLAQVVHSVVANSAGAERYFSRMGIVHTKLRNRLNEQRAHKTAAIAQHLRQQRPLRDRKKRKFGSDQPTSTPEPHATSSADNDTTDDTAENEDDVELLIRGLQATVNETVASPPYRPLPASHSCSSGQVRARTLNPHLHRHGPPLDTLGVRLGQAAAGLVRVCCF</sequence>
<dbReference type="SUPFAM" id="SSF53098">
    <property type="entry name" value="Ribonuclease H-like"/>
    <property type="match status" value="1"/>
</dbReference>
<proteinExistence type="predicted"/>
<evidence type="ECO:0000259" key="2">
    <source>
        <dbReference type="Pfam" id="PF05699"/>
    </source>
</evidence>
<gene>
    <name evidence="3" type="ORF">HGRIS_001416</name>
</gene>
<dbReference type="InterPro" id="IPR012337">
    <property type="entry name" value="RNaseH-like_sf"/>
</dbReference>
<keyword evidence="4" id="KW-1185">Reference proteome</keyword>
<evidence type="ECO:0000313" key="4">
    <source>
        <dbReference type="Proteomes" id="UP001556367"/>
    </source>
</evidence>
<feature type="compositionally biased region" description="Basic residues" evidence="1">
    <location>
        <begin position="84"/>
        <end position="96"/>
    </location>
</feature>
<dbReference type="Pfam" id="PF05699">
    <property type="entry name" value="Dimer_Tnp_hAT"/>
    <property type="match status" value="1"/>
</dbReference>
<protein>
    <recommendedName>
        <fullName evidence="2">HAT C-terminal dimerisation domain-containing protein</fullName>
    </recommendedName>
</protein>
<organism evidence="3 4">
    <name type="scientific">Hohenbuehelia grisea</name>
    <dbReference type="NCBI Taxonomy" id="104357"/>
    <lineage>
        <taxon>Eukaryota</taxon>
        <taxon>Fungi</taxon>
        <taxon>Dikarya</taxon>
        <taxon>Basidiomycota</taxon>
        <taxon>Agaricomycotina</taxon>
        <taxon>Agaricomycetes</taxon>
        <taxon>Agaricomycetidae</taxon>
        <taxon>Agaricales</taxon>
        <taxon>Pleurotineae</taxon>
        <taxon>Pleurotaceae</taxon>
        <taxon>Hohenbuehelia</taxon>
    </lineage>
</organism>
<evidence type="ECO:0000313" key="3">
    <source>
        <dbReference type="EMBL" id="KAL0957634.1"/>
    </source>
</evidence>
<reference evidence="4" key="1">
    <citation type="submission" date="2024-06" db="EMBL/GenBank/DDBJ databases">
        <title>Multi-omics analyses provide insights into the biosynthesis of the anticancer antibiotic pleurotin in Hohenbuehelia grisea.</title>
        <authorList>
            <person name="Weaver J.A."/>
            <person name="Alberti F."/>
        </authorList>
    </citation>
    <scope>NUCLEOTIDE SEQUENCE [LARGE SCALE GENOMIC DNA]</scope>
    <source>
        <strain evidence="4">T-177</strain>
    </source>
</reference>
<feature type="domain" description="HAT C-terminal dimerisation" evidence="2">
    <location>
        <begin position="13"/>
        <end position="79"/>
    </location>
</feature>
<dbReference type="InterPro" id="IPR008906">
    <property type="entry name" value="HATC_C_dom"/>
</dbReference>
<feature type="region of interest" description="Disordered" evidence="1">
    <location>
        <begin position="78"/>
        <end position="125"/>
    </location>
</feature>